<gene>
    <name evidence="1" type="ORF">SAMN02745136_05724</name>
</gene>
<sequence length="95" mass="11311">MPHLFSSTYIVEKFNKYKKIVNNFDNRMLGKIIRCNSYKKFIVIENFNSQGDTYLSFLNEFRDFIVIDDDLIERKVEFTPEIVDGKKTAKDVKFV</sequence>
<name>A0A1M7DKC9_9FIRM</name>
<dbReference type="AlphaFoldDB" id="A0A1M7DKC9"/>
<keyword evidence="2" id="KW-1185">Reference proteome</keyword>
<evidence type="ECO:0000313" key="2">
    <source>
        <dbReference type="Proteomes" id="UP000184386"/>
    </source>
</evidence>
<evidence type="ECO:0000313" key="1">
    <source>
        <dbReference type="EMBL" id="SHL79971.1"/>
    </source>
</evidence>
<accession>A0A1M7DKC9</accession>
<proteinExistence type="predicted"/>
<dbReference type="EMBL" id="FRAC01000056">
    <property type="protein sequence ID" value="SHL79971.1"/>
    <property type="molecule type" value="Genomic_DNA"/>
</dbReference>
<dbReference type="Proteomes" id="UP000184386">
    <property type="component" value="Unassembled WGS sequence"/>
</dbReference>
<protein>
    <submittedName>
        <fullName evidence="1">Uncharacterized protein</fullName>
    </submittedName>
</protein>
<reference evidence="1 2" key="1">
    <citation type="submission" date="2016-11" db="EMBL/GenBank/DDBJ databases">
        <authorList>
            <person name="Jaros S."/>
            <person name="Januszkiewicz K."/>
            <person name="Wedrychowicz H."/>
        </authorList>
    </citation>
    <scope>NUCLEOTIDE SEQUENCE [LARGE SCALE GENOMIC DNA]</scope>
    <source>
        <strain evidence="1 2">DSM 15929</strain>
    </source>
</reference>
<organism evidence="1 2">
    <name type="scientific">Anaerocolumna jejuensis DSM 15929</name>
    <dbReference type="NCBI Taxonomy" id="1121322"/>
    <lineage>
        <taxon>Bacteria</taxon>
        <taxon>Bacillati</taxon>
        <taxon>Bacillota</taxon>
        <taxon>Clostridia</taxon>
        <taxon>Lachnospirales</taxon>
        <taxon>Lachnospiraceae</taxon>
        <taxon>Anaerocolumna</taxon>
    </lineage>
</organism>
<dbReference type="RefSeq" id="WP_073280587.1">
    <property type="nucleotide sequence ID" value="NZ_FRAC01000056.1"/>
</dbReference>
<dbReference type="STRING" id="1121322.SAMN02745136_05724"/>